<keyword evidence="2" id="KW-1185">Reference proteome</keyword>
<comment type="caution">
    <text evidence="1">The sequence shown here is derived from an EMBL/GenBank/DDBJ whole genome shotgun (WGS) entry which is preliminary data.</text>
</comment>
<evidence type="ECO:0000313" key="2">
    <source>
        <dbReference type="Proteomes" id="UP001213000"/>
    </source>
</evidence>
<dbReference type="EMBL" id="JANIEX010000207">
    <property type="protein sequence ID" value="KAJ3570999.1"/>
    <property type="molecule type" value="Genomic_DNA"/>
</dbReference>
<dbReference type="AlphaFoldDB" id="A0AAD5VZ63"/>
<dbReference type="Proteomes" id="UP001213000">
    <property type="component" value="Unassembled WGS sequence"/>
</dbReference>
<name>A0AAD5VZ63_9AGAR</name>
<organism evidence="1 2">
    <name type="scientific">Leucocoprinus birnbaumii</name>
    <dbReference type="NCBI Taxonomy" id="56174"/>
    <lineage>
        <taxon>Eukaryota</taxon>
        <taxon>Fungi</taxon>
        <taxon>Dikarya</taxon>
        <taxon>Basidiomycota</taxon>
        <taxon>Agaricomycotina</taxon>
        <taxon>Agaricomycetes</taxon>
        <taxon>Agaricomycetidae</taxon>
        <taxon>Agaricales</taxon>
        <taxon>Agaricineae</taxon>
        <taxon>Agaricaceae</taxon>
        <taxon>Leucocoprinus</taxon>
    </lineage>
</organism>
<evidence type="ECO:0008006" key="3">
    <source>
        <dbReference type="Google" id="ProtNLM"/>
    </source>
</evidence>
<evidence type="ECO:0000313" key="1">
    <source>
        <dbReference type="EMBL" id="KAJ3570999.1"/>
    </source>
</evidence>
<reference evidence="1" key="1">
    <citation type="submission" date="2022-07" db="EMBL/GenBank/DDBJ databases">
        <title>Genome Sequence of Leucocoprinus birnbaumii.</title>
        <authorList>
            <person name="Buettner E."/>
        </authorList>
    </citation>
    <scope>NUCLEOTIDE SEQUENCE</scope>
    <source>
        <strain evidence="1">VT141</strain>
    </source>
</reference>
<proteinExistence type="predicted"/>
<gene>
    <name evidence="1" type="ORF">NP233_g4034</name>
</gene>
<protein>
    <recommendedName>
        <fullName evidence="3">F-box domain-containing protein</fullName>
    </recommendedName>
</protein>
<accession>A0AAD5VZ63</accession>
<sequence>MDNLPSELLLKIASFVRNSDTQTLLAGAAISPSLRPAFLEYLSKRITLNLNSDKGLRALYTSDPKEHLARERYLKGVRDLTIWNPNSREPGSSPTSTKIDLSPVSMIKCLNNLAVLCLNQPTFNWENLSLDQTREIVSIFSLPTLKTVVVHAIAEREGGFPLSLLTLLPSSLHKLYIKYEPHVYWAAQRFPNFDRNIETMRFENARNVEAARSVQGPMLQEDENREGSEGPVRVGQPLSLRFTLRFASLAAILQLMKFLKKADMVDLKGPLELVYIEPWGPTTPKMAIAKMAPSRCLEILGANLTQLRLHVSVYNTAQTTVPLTKDALNNLHNLESLALTMRLLYIDNTDLIPPFQTWFSTTLSHLGSAGKITLVEICYPLLVRSECVIGAPEMAALSFVWHEIDQILGGPKTRFTSLRDCNIRFSMHRDGCNFGDSFRHIKQNMLEQGCPLAPAFAMIRRKGVNMEAMMEIEAEYYNYFPDCQSSFVRS</sequence>